<evidence type="ECO:0000256" key="1">
    <source>
        <dbReference type="ARBA" id="ARBA00001947"/>
    </source>
</evidence>
<accession>A0A559J0X1</accession>
<keyword evidence="5" id="KW-0520">NAD</keyword>
<dbReference type="RefSeq" id="WP_144990097.1">
    <property type="nucleotide sequence ID" value="NZ_VNJK01000001.1"/>
</dbReference>
<dbReference type="Pfam" id="PF08240">
    <property type="entry name" value="ADH_N"/>
    <property type="match status" value="1"/>
</dbReference>
<dbReference type="InterPro" id="IPR002328">
    <property type="entry name" value="ADH_Zn_CS"/>
</dbReference>
<dbReference type="GO" id="GO:0005829">
    <property type="term" value="C:cytosol"/>
    <property type="evidence" value="ECO:0007669"/>
    <property type="project" value="TreeGrafter"/>
</dbReference>
<keyword evidence="2 6" id="KW-0479">Metal-binding</keyword>
<organism evidence="8 9">
    <name type="scientific">Paenibacillus agilis</name>
    <dbReference type="NCBI Taxonomy" id="3020863"/>
    <lineage>
        <taxon>Bacteria</taxon>
        <taxon>Bacillati</taxon>
        <taxon>Bacillota</taxon>
        <taxon>Bacilli</taxon>
        <taxon>Bacillales</taxon>
        <taxon>Paenibacillaceae</taxon>
        <taxon>Paenibacillus</taxon>
    </lineage>
</organism>
<protein>
    <submittedName>
        <fullName evidence="8">NAD(P)-dependent alcohol dehydrogenase</fullName>
    </submittedName>
</protein>
<proteinExistence type="inferred from homology"/>
<keyword evidence="3 6" id="KW-0862">Zinc</keyword>
<name>A0A559J0X1_9BACL</name>
<dbReference type="InterPro" id="IPR011032">
    <property type="entry name" value="GroES-like_sf"/>
</dbReference>
<dbReference type="GO" id="GO:0008270">
    <property type="term" value="F:zinc ion binding"/>
    <property type="evidence" value="ECO:0007669"/>
    <property type="project" value="InterPro"/>
</dbReference>
<dbReference type="InterPro" id="IPR036291">
    <property type="entry name" value="NAD(P)-bd_dom_sf"/>
</dbReference>
<dbReference type="FunFam" id="3.40.50.720:FF:000003">
    <property type="entry name" value="S-(hydroxymethyl)glutathione dehydrogenase"/>
    <property type="match status" value="1"/>
</dbReference>
<comment type="similarity">
    <text evidence="6">Belongs to the zinc-containing alcohol dehydrogenase family.</text>
</comment>
<evidence type="ECO:0000256" key="4">
    <source>
        <dbReference type="ARBA" id="ARBA00023002"/>
    </source>
</evidence>
<dbReference type="OrthoDB" id="9806940at2"/>
<keyword evidence="4" id="KW-0560">Oxidoreductase</keyword>
<dbReference type="Pfam" id="PF00107">
    <property type="entry name" value="ADH_zinc_N"/>
    <property type="match status" value="1"/>
</dbReference>
<dbReference type="InterPro" id="IPR020843">
    <property type="entry name" value="ER"/>
</dbReference>
<dbReference type="AlphaFoldDB" id="A0A559J0X1"/>
<evidence type="ECO:0000313" key="9">
    <source>
        <dbReference type="Proteomes" id="UP000318102"/>
    </source>
</evidence>
<dbReference type="SUPFAM" id="SSF50129">
    <property type="entry name" value="GroES-like"/>
    <property type="match status" value="2"/>
</dbReference>
<dbReference type="SMART" id="SM00829">
    <property type="entry name" value="PKS_ER"/>
    <property type="match status" value="1"/>
</dbReference>
<keyword evidence="9" id="KW-1185">Reference proteome</keyword>
<evidence type="ECO:0000256" key="2">
    <source>
        <dbReference type="ARBA" id="ARBA00022723"/>
    </source>
</evidence>
<dbReference type="InterPro" id="IPR013154">
    <property type="entry name" value="ADH-like_N"/>
</dbReference>
<comment type="cofactor">
    <cofactor evidence="1 6">
        <name>Zn(2+)</name>
        <dbReference type="ChEBI" id="CHEBI:29105"/>
    </cofactor>
</comment>
<evidence type="ECO:0000256" key="6">
    <source>
        <dbReference type="RuleBase" id="RU361277"/>
    </source>
</evidence>
<dbReference type="PROSITE" id="PS00059">
    <property type="entry name" value="ADH_ZINC"/>
    <property type="match status" value="1"/>
</dbReference>
<sequence>MHIQAAIVNEKGGNITIQNVQLQPPKSNEVLIKLVGTGICHTDIGVQLQHTPTPMPIALGHEGAGIIEQLGPDVTDFEVGDHVVISFAYCAKCKNCLEGHPASCNHFGELNFGGHLLDGTSRLTKENEEIATLFGQSSFATYAVAHVNNVVKVDKELDLSLLGPLGCGIQTGAGTVLNKLKPEIGDSIVIFGCGGVGLSGVMGAAITGAKTIIAVDIVPSRLELAKELGATHVINGKEQDAKEEIIRITGGGADYVLESTGVPALILQAIRSLRARGTMASVGVGPDVTLNILEELIMYNRTLTGVVEGDSIPKLFIPQLIDYYKQGRFPFDKLINKYKFEEINEAIADMKSGKTVKPVILFE</sequence>
<evidence type="ECO:0000259" key="7">
    <source>
        <dbReference type="SMART" id="SM00829"/>
    </source>
</evidence>
<reference evidence="8 9" key="1">
    <citation type="submission" date="2019-07" db="EMBL/GenBank/DDBJ databases">
        <authorList>
            <person name="Kim J."/>
        </authorList>
    </citation>
    <scope>NUCLEOTIDE SEQUENCE [LARGE SCALE GENOMIC DNA]</scope>
    <source>
        <strain evidence="8 9">N4</strain>
    </source>
</reference>
<feature type="domain" description="Enoyl reductase (ER)" evidence="7">
    <location>
        <begin position="12"/>
        <end position="360"/>
    </location>
</feature>
<dbReference type="PANTHER" id="PTHR43880">
    <property type="entry name" value="ALCOHOL DEHYDROGENASE"/>
    <property type="match status" value="1"/>
</dbReference>
<evidence type="ECO:0000256" key="5">
    <source>
        <dbReference type="ARBA" id="ARBA00023027"/>
    </source>
</evidence>
<dbReference type="PANTHER" id="PTHR43880:SF12">
    <property type="entry name" value="ALCOHOL DEHYDROGENASE CLASS-3"/>
    <property type="match status" value="1"/>
</dbReference>
<gene>
    <name evidence="8" type="ORF">FPZ44_10980</name>
</gene>
<dbReference type="SUPFAM" id="SSF51735">
    <property type="entry name" value="NAD(P)-binding Rossmann-fold domains"/>
    <property type="match status" value="1"/>
</dbReference>
<dbReference type="Proteomes" id="UP000318102">
    <property type="component" value="Unassembled WGS sequence"/>
</dbReference>
<dbReference type="Gene3D" id="3.40.50.720">
    <property type="entry name" value="NAD(P)-binding Rossmann-like Domain"/>
    <property type="match status" value="1"/>
</dbReference>
<dbReference type="Gene3D" id="3.90.180.10">
    <property type="entry name" value="Medium-chain alcohol dehydrogenases, catalytic domain"/>
    <property type="match status" value="1"/>
</dbReference>
<comment type="caution">
    <text evidence="8">The sequence shown here is derived from an EMBL/GenBank/DDBJ whole genome shotgun (WGS) entry which is preliminary data.</text>
</comment>
<evidence type="ECO:0000256" key="3">
    <source>
        <dbReference type="ARBA" id="ARBA00022833"/>
    </source>
</evidence>
<dbReference type="EMBL" id="VNJK01000001">
    <property type="protein sequence ID" value="TVX93530.1"/>
    <property type="molecule type" value="Genomic_DNA"/>
</dbReference>
<dbReference type="InterPro" id="IPR013149">
    <property type="entry name" value="ADH-like_C"/>
</dbReference>
<dbReference type="GO" id="GO:0051903">
    <property type="term" value="F:S-(hydroxymethyl)glutathione dehydrogenase [NAD(P)+] activity"/>
    <property type="evidence" value="ECO:0007669"/>
    <property type="project" value="TreeGrafter"/>
</dbReference>
<dbReference type="GO" id="GO:0046294">
    <property type="term" value="P:formaldehyde catabolic process"/>
    <property type="evidence" value="ECO:0007669"/>
    <property type="project" value="TreeGrafter"/>
</dbReference>
<evidence type="ECO:0000313" key="8">
    <source>
        <dbReference type="EMBL" id="TVX93530.1"/>
    </source>
</evidence>
<dbReference type="CDD" id="cd08278">
    <property type="entry name" value="benzyl_alcohol_DH"/>
    <property type="match status" value="1"/>
</dbReference>